<protein>
    <submittedName>
        <fullName evidence="1">Uncharacterized protein</fullName>
    </submittedName>
</protein>
<proteinExistence type="predicted"/>
<dbReference type="AlphaFoldDB" id="X1GQF6"/>
<name>X1GQF6_9ZZZZ</name>
<organism evidence="1">
    <name type="scientific">marine sediment metagenome</name>
    <dbReference type="NCBI Taxonomy" id="412755"/>
    <lineage>
        <taxon>unclassified sequences</taxon>
        <taxon>metagenomes</taxon>
        <taxon>ecological metagenomes</taxon>
    </lineage>
</organism>
<accession>X1GQF6</accession>
<sequence length="33" mass="3741">STPADERRGLGLRRSYRDFGRLLSIGHEKGRLA</sequence>
<feature type="non-terminal residue" evidence="1">
    <location>
        <position position="33"/>
    </location>
</feature>
<feature type="non-terminal residue" evidence="1">
    <location>
        <position position="1"/>
    </location>
</feature>
<comment type="caution">
    <text evidence="1">The sequence shown here is derived from an EMBL/GenBank/DDBJ whole genome shotgun (WGS) entry which is preliminary data.</text>
</comment>
<reference evidence="1" key="1">
    <citation type="journal article" date="2014" name="Front. Microbiol.">
        <title>High frequency of phylogenetically diverse reductive dehalogenase-homologous genes in deep subseafloor sedimentary metagenomes.</title>
        <authorList>
            <person name="Kawai M."/>
            <person name="Futagami T."/>
            <person name="Toyoda A."/>
            <person name="Takaki Y."/>
            <person name="Nishi S."/>
            <person name="Hori S."/>
            <person name="Arai W."/>
            <person name="Tsubouchi T."/>
            <person name="Morono Y."/>
            <person name="Uchiyama I."/>
            <person name="Ito T."/>
            <person name="Fujiyama A."/>
            <person name="Inagaki F."/>
            <person name="Takami H."/>
        </authorList>
    </citation>
    <scope>NUCLEOTIDE SEQUENCE</scope>
    <source>
        <strain evidence="1">Expedition CK06-06</strain>
    </source>
</reference>
<evidence type="ECO:0000313" key="1">
    <source>
        <dbReference type="EMBL" id="GAH60111.1"/>
    </source>
</evidence>
<gene>
    <name evidence="1" type="ORF">S03H2_27293</name>
</gene>
<dbReference type="EMBL" id="BARU01016296">
    <property type="protein sequence ID" value="GAH60111.1"/>
    <property type="molecule type" value="Genomic_DNA"/>
</dbReference>